<protein>
    <recommendedName>
        <fullName evidence="1">SMCHD1 ribosomal S5 domain-containing protein</fullName>
    </recommendedName>
</protein>
<name>L1IXS7_GUITC</name>
<dbReference type="AlphaFoldDB" id="L1IXS7"/>
<dbReference type="InterPro" id="IPR038892">
    <property type="entry name" value="SMCHD1"/>
</dbReference>
<organism evidence="2">
    <name type="scientific">Guillardia theta (strain CCMP2712)</name>
    <name type="common">Cryptophyte</name>
    <dbReference type="NCBI Taxonomy" id="905079"/>
    <lineage>
        <taxon>Eukaryota</taxon>
        <taxon>Cryptophyceae</taxon>
        <taxon>Pyrenomonadales</taxon>
        <taxon>Geminigeraceae</taxon>
        <taxon>Guillardia</taxon>
    </lineage>
</organism>
<evidence type="ECO:0000313" key="3">
    <source>
        <dbReference type="EnsemblProtists" id="EKX41041"/>
    </source>
</evidence>
<reference evidence="4" key="2">
    <citation type="submission" date="2012-11" db="EMBL/GenBank/DDBJ databases">
        <authorList>
            <person name="Kuo A."/>
            <person name="Curtis B.A."/>
            <person name="Tanifuji G."/>
            <person name="Burki F."/>
            <person name="Gruber A."/>
            <person name="Irimia M."/>
            <person name="Maruyama S."/>
            <person name="Arias M.C."/>
            <person name="Ball S.G."/>
            <person name="Gile G.H."/>
            <person name="Hirakawa Y."/>
            <person name="Hopkins J.F."/>
            <person name="Rensing S.A."/>
            <person name="Schmutz J."/>
            <person name="Symeonidi A."/>
            <person name="Elias M."/>
            <person name="Eveleigh R.J."/>
            <person name="Herman E.K."/>
            <person name="Klute M.J."/>
            <person name="Nakayama T."/>
            <person name="Obornik M."/>
            <person name="Reyes-Prieto A."/>
            <person name="Armbrust E.V."/>
            <person name="Aves S.J."/>
            <person name="Beiko R.G."/>
            <person name="Coutinho P."/>
            <person name="Dacks J.B."/>
            <person name="Durnford D.G."/>
            <person name="Fast N.M."/>
            <person name="Green B.R."/>
            <person name="Grisdale C."/>
            <person name="Hempe F."/>
            <person name="Henrissat B."/>
            <person name="Hoppner M.P."/>
            <person name="Ishida K.-I."/>
            <person name="Kim E."/>
            <person name="Koreny L."/>
            <person name="Kroth P.G."/>
            <person name="Liu Y."/>
            <person name="Malik S.-B."/>
            <person name="Maier U.G."/>
            <person name="McRose D."/>
            <person name="Mock T."/>
            <person name="Neilson J.A."/>
            <person name="Onodera N.T."/>
            <person name="Poole A.M."/>
            <person name="Pritham E.J."/>
            <person name="Richards T.A."/>
            <person name="Rocap G."/>
            <person name="Roy S.W."/>
            <person name="Sarai C."/>
            <person name="Schaack S."/>
            <person name="Shirato S."/>
            <person name="Slamovits C.H."/>
            <person name="Spencer D.F."/>
            <person name="Suzuki S."/>
            <person name="Worden A.Z."/>
            <person name="Zauner S."/>
            <person name="Barry K."/>
            <person name="Bell C."/>
            <person name="Bharti A.K."/>
            <person name="Crow J.A."/>
            <person name="Grimwood J."/>
            <person name="Kramer R."/>
            <person name="Lindquist E."/>
            <person name="Lucas S."/>
            <person name="Salamov A."/>
            <person name="McFadden G.I."/>
            <person name="Lane C.E."/>
            <person name="Keeling P.J."/>
            <person name="Gray M.W."/>
            <person name="Grigoriev I.V."/>
            <person name="Archibald J.M."/>
        </authorList>
    </citation>
    <scope>NUCLEOTIDE SEQUENCE</scope>
    <source>
        <strain evidence="4">CCMP2712</strain>
    </source>
</reference>
<reference evidence="2 4" key="1">
    <citation type="journal article" date="2012" name="Nature">
        <title>Algal genomes reveal evolutionary mosaicism and the fate of nucleomorphs.</title>
        <authorList>
            <consortium name="DOE Joint Genome Institute"/>
            <person name="Curtis B.A."/>
            <person name="Tanifuji G."/>
            <person name="Burki F."/>
            <person name="Gruber A."/>
            <person name="Irimia M."/>
            <person name="Maruyama S."/>
            <person name="Arias M.C."/>
            <person name="Ball S.G."/>
            <person name="Gile G.H."/>
            <person name="Hirakawa Y."/>
            <person name="Hopkins J.F."/>
            <person name="Kuo A."/>
            <person name="Rensing S.A."/>
            <person name="Schmutz J."/>
            <person name="Symeonidi A."/>
            <person name="Elias M."/>
            <person name="Eveleigh R.J."/>
            <person name="Herman E.K."/>
            <person name="Klute M.J."/>
            <person name="Nakayama T."/>
            <person name="Obornik M."/>
            <person name="Reyes-Prieto A."/>
            <person name="Armbrust E.V."/>
            <person name="Aves S.J."/>
            <person name="Beiko R.G."/>
            <person name="Coutinho P."/>
            <person name="Dacks J.B."/>
            <person name="Durnford D.G."/>
            <person name="Fast N.M."/>
            <person name="Green B.R."/>
            <person name="Grisdale C.J."/>
            <person name="Hempel F."/>
            <person name="Henrissat B."/>
            <person name="Hoppner M.P."/>
            <person name="Ishida K."/>
            <person name="Kim E."/>
            <person name="Koreny L."/>
            <person name="Kroth P.G."/>
            <person name="Liu Y."/>
            <person name="Malik S.B."/>
            <person name="Maier U.G."/>
            <person name="McRose D."/>
            <person name="Mock T."/>
            <person name="Neilson J.A."/>
            <person name="Onodera N.T."/>
            <person name="Poole A.M."/>
            <person name="Pritham E.J."/>
            <person name="Richards T.A."/>
            <person name="Rocap G."/>
            <person name="Roy S.W."/>
            <person name="Sarai C."/>
            <person name="Schaack S."/>
            <person name="Shirato S."/>
            <person name="Slamovits C.H."/>
            <person name="Spencer D.F."/>
            <person name="Suzuki S."/>
            <person name="Worden A.Z."/>
            <person name="Zauner S."/>
            <person name="Barry K."/>
            <person name="Bell C."/>
            <person name="Bharti A.K."/>
            <person name="Crow J.A."/>
            <person name="Grimwood J."/>
            <person name="Kramer R."/>
            <person name="Lindquist E."/>
            <person name="Lucas S."/>
            <person name="Salamov A."/>
            <person name="McFadden G.I."/>
            <person name="Lane C.E."/>
            <person name="Keeling P.J."/>
            <person name="Gray M.W."/>
            <person name="Grigoriev I.V."/>
            <person name="Archibald J.M."/>
        </authorList>
    </citation>
    <scope>NUCLEOTIDE SEQUENCE</scope>
    <source>
        <strain evidence="2 4">CCMP2712</strain>
    </source>
</reference>
<dbReference type="EMBL" id="JH993026">
    <property type="protein sequence ID" value="EKX41041.1"/>
    <property type="molecule type" value="Genomic_DNA"/>
</dbReference>
<dbReference type="InterPro" id="IPR055109">
    <property type="entry name" value="SMCHD1_S5"/>
</dbReference>
<dbReference type="HOGENOM" id="CLU_031089_0_0_1"/>
<dbReference type="EnsemblProtists" id="EKX41041">
    <property type="protein sequence ID" value="EKX41041"/>
    <property type="gene ID" value="GUITHDRAFT_142215"/>
</dbReference>
<sequence length="611" mass="69904">MAEPVEIHIDDKVLPPTTDGTARPPTRLSIQEINTFQAVESLVKHLTDELNLSVKGLKLYNAITLMEVSSLQFDSNAGPYKLLLLPAKGCSDPKEMLQYGSKRASTQELYDEGCTSFRRYLSALRHCLSNIRAMYYMYLEGEQAGAKRFVDQVLRLIDQPIVDGKRTGRKPQREHRFHEDMSRLKKLLKQCRDQSGSMSEQIDLEFEVIHQGSASSAPPHRLADSTCCLDRVLSDDAKDCFPIYVEIPDHADPTKRSIATGAIFYFPNQGNKDTVPYVDELHGHSTSLDRRFMVFWMGRWLPGEQYVPGFMRYREEEKTLAPQRCYARTFGILFVDRGIEPEASKWSFNMGKTKMRKLQDALDSKDLAKAYDFWLKECHLKFDAEVSFEDENPKYIDAEGMSQHDKIIFCDNEYKVGEFVELYKETKERAKIESHIGRIERFLQDKHFDLNLPSGEVELLLLASDNSMTKHNRFRIQNYSMRPLSNKEFEATRAKNEKQIVRSVAIEFRNHIVKAGMLPLTRVVCKNSNNEVIQTNIPIFKVTVASQDCSESFEVSNGHLSYPDKIVKKLATVAGRYTISLEPAAGQTPLTCEPATFYITPAEMHKTRLGL</sequence>
<evidence type="ECO:0000313" key="4">
    <source>
        <dbReference type="Proteomes" id="UP000011087"/>
    </source>
</evidence>
<dbReference type="PaxDb" id="55529-EKX41041"/>
<evidence type="ECO:0000313" key="2">
    <source>
        <dbReference type="EMBL" id="EKX41041.1"/>
    </source>
</evidence>
<dbReference type="Pfam" id="PF22899">
    <property type="entry name" value="SMCHD1_S5"/>
    <property type="match status" value="1"/>
</dbReference>
<dbReference type="GeneID" id="17297819"/>
<gene>
    <name evidence="2" type="ORF">GUITHDRAFT_142215</name>
</gene>
<dbReference type="GO" id="GO:0006302">
    <property type="term" value="P:double-strand break repair"/>
    <property type="evidence" value="ECO:0007669"/>
    <property type="project" value="InterPro"/>
</dbReference>
<dbReference type="Proteomes" id="UP000011087">
    <property type="component" value="Unassembled WGS sequence"/>
</dbReference>
<reference evidence="3" key="3">
    <citation type="submission" date="2016-03" db="UniProtKB">
        <authorList>
            <consortium name="EnsemblProtists"/>
        </authorList>
    </citation>
    <scope>IDENTIFICATION</scope>
</reference>
<evidence type="ECO:0000259" key="1">
    <source>
        <dbReference type="Pfam" id="PF22899"/>
    </source>
</evidence>
<dbReference type="RefSeq" id="XP_005828021.1">
    <property type="nucleotide sequence ID" value="XM_005827964.1"/>
</dbReference>
<dbReference type="KEGG" id="gtt:GUITHDRAFT_142215"/>
<dbReference type="PANTHER" id="PTHR22640:SF2">
    <property type="entry name" value="STRUCTURAL MAINTENANCE OF CHROMOSOMES FLEXIBLE HINGE DOMAIN-CONTAINING PROTEIN 1"/>
    <property type="match status" value="1"/>
</dbReference>
<accession>L1IXS7</accession>
<keyword evidence="4" id="KW-1185">Reference proteome</keyword>
<dbReference type="PANTHER" id="PTHR22640">
    <property type="entry name" value="STRUCTURAL MAINTENANCE OF CHROMOSOMES FLEXIBLE HINGE DOMAIN-CONTAINING PROTEIN 1"/>
    <property type="match status" value="1"/>
</dbReference>
<feature type="domain" description="SMCHD1 ribosomal S5" evidence="1">
    <location>
        <begin position="235"/>
        <end position="380"/>
    </location>
</feature>
<proteinExistence type="predicted"/>